<reference evidence="16" key="1">
    <citation type="submission" date="2025-08" db="UniProtKB">
        <authorList>
            <consortium name="RefSeq"/>
        </authorList>
    </citation>
    <scope>IDENTIFICATION</scope>
</reference>
<feature type="transmembrane region" description="Helical" evidence="13">
    <location>
        <begin position="6"/>
        <end position="27"/>
    </location>
</feature>
<dbReference type="GeneID" id="101575536"/>
<feature type="transmembrane region" description="Helical" evidence="13">
    <location>
        <begin position="264"/>
        <end position="286"/>
    </location>
</feature>
<keyword evidence="15" id="KW-1185">Reference proteome</keyword>
<feature type="transmembrane region" description="Helical" evidence="13">
    <location>
        <begin position="167"/>
        <end position="184"/>
    </location>
</feature>
<keyword evidence="12 13" id="KW-0807">Transducer</keyword>
<keyword evidence="10 13" id="KW-0675">Receptor</keyword>
<dbReference type="Pfam" id="PF03402">
    <property type="entry name" value="V1R"/>
    <property type="match status" value="1"/>
</dbReference>
<dbReference type="PROSITE" id="PS50262">
    <property type="entry name" value="G_PROTEIN_RECEP_F1_2"/>
    <property type="match status" value="1"/>
</dbReference>
<comment type="function">
    <text evidence="1">Putative pheromone receptor.</text>
</comment>
<dbReference type="PRINTS" id="PR01534">
    <property type="entry name" value="VOMERONASL1R"/>
</dbReference>
<dbReference type="AlphaFoldDB" id="A0A6P3FFD9"/>
<dbReference type="RefSeq" id="XP_004644752.1">
    <property type="nucleotide sequence ID" value="XM_004644695.1"/>
</dbReference>
<evidence type="ECO:0000256" key="11">
    <source>
        <dbReference type="ARBA" id="ARBA00023180"/>
    </source>
</evidence>
<feature type="transmembrane region" description="Helical" evidence="13">
    <location>
        <begin position="190"/>
        <end position="208"/>
    </location>
</feature>
<accession>A0A6P3FFD9</accession>
<dbReference type="FunFam" id="1.20.1070.10:FF:000033">
    <property type="entry name" value="Vomeronasal type-1 receptor"/>
    <property type="match status" value="1"/>
</dbReference>
<evidence type="ECO:0000256" key="7">
    <source>
        <dbReference type="ARBA" id="ARBA00022989"/>
    </source>
</evidence>
<evidence type="ECO:0000313" key="16">
    <source>
        <dbReference type="RefSeq" id="XP_004644752.1"/>
    </source>
</evidence>
<evidence type="ECO:0000256" key="2">
    <source>
        <dbReference type="ARBA" id="ARBA00004651"/>
    </source>
</evidence>
<organism evidence="15 16">
    <name type="scientific">Octodon degus</name>
    <name type="common">Degu</name>
    <name type="synonym">Sciurus degus</name>
    <dbReference type="NCBI Taxonomy" id="10160"/>
    <lineage>
        <taxon>Eukaryota</taxon>
        <taxon>Metazoa</taxon>
        <taxon>Chordata</taxon>
        <taxon>Craniata</taxon>
        <taxon>Vertebrata</taxon>
        <taxon>Euteleostomi</taxon>
        <taxon>Mammalia</taxon>
        <taxon>Eutheria</taxon>
        <taxon>Euarchontoglires</taxon>
        <taxon>Glires</taxon>
        <taxon>Rodentia</taxon>
        <taxon>Hystricomorpha</taxon>
        <taxon>Octodontidae</taxon>
        <taxon>Octodon</taxon>
    </lineage>
</organism>
<evidence type="ECO:0000256" key="9">
    <source>
        <dbReference type="ARBA" id="ARBA00023136"/>
    </source>
</evidence>
<keyword evidence="8 13" id="KW-0297">G-protein coupled receptor</keyword>
<dbReference type="SUPFAM" id="SSF81321">
    <property type="entry name" value="Family A G protein-coupled receptor-like"/>
    <property type="match status" value="1"/>
</dbReference>
<evidence type="ECO:0000256" key="4">
    <source>
        <dbReference type="ARBA" id="ARBA00022475"/>
    </source>
</evidence>
<evidence type="ECO:0000256" key="5">
    <source>
        <dbReference type="ARBA" id="ARBA00022507"/>
    </source>
</evidence>
<dbReference type="FunCoup" id="A0A6P3FFD9">
    <property type="interactions" value="473"/>
</dbReference>
<comment type="similarity">
    <text evidence="3 13">Belongs to the G-protein coupled receptor 1 family.</text>
</comment>
<evidence type="ECO:0000256" key="12">
    <source>
        <dbReference type="ARBA" id="ARBA00023224"/>
    </source>
</evidence>
<dbReference type="GO" id="GO:0005886">
    <property type="term" value="C:plasma membrane"/>
    <property type="evidence" value="ECO:0007669"/>
    <property type="project" value="UniProtKB-SubCell"/>
</dbReference>
<feature type="transmembrane region" description="Helical" evidence="13">
    <location>
        <begin position="124"/>
        <end position="147"/>
    </location>
</feature>
<sequence>MYLTIGMIFLSQTVVGILGNFILLYHYLFFYHAKSKLRYINLILQHIFIANSLLLLAKGPPLITVAFGWKEFFSDFVCKLILYVERVGRGVSISTICLLSVFQRIMISPVNSCWKDLKIKAPKYIGLCICLCWFQHMAINSIFPLYLSYVSGKWHNRNITKKRKMAFCSRVDAGTIPGLVYVTLVTFPEATSSVLMICASGSMIFTLYRHKQQVQHIHRTNVFSGSAESRATKSIFLLVSTFVSFYSMSCIFHFSIILFPEECWWLVSISDIISVCFPTISPFLVVSQDSSISRLYFDCIRNTLLAKKK</sequence>
<dbReference type="InParanoid" id="A0A6P3FFD9"/>
<dbReference type="OrthoDB" id="9606139at2759"/>
<keyword evidence="7 13" id="KW-1133">Transmembrane helix</keyword>
<keyword evidence="4 13" id="KW-1003">Cell membrane</keyword>
<feature type="domain" description="G-protein coupled receptors family 1 profile" evidence="14">
    <location>
        <begin position="19"/>
        <end position="285"/>
    </location>
</feature>
<dbReference type="Gene3D" id="1.20.1070.10">
    <property type="entry name" value="Rhodopsin 7-helix transmembrane proteins"/>
    <property type="match status" value="1"/>
</dbReference>
<keyword evidence="11" id="KW-0325">Glycoprotein</keyword>
<evidence type="ECO:0000256" key="1">
    <source>
        <dbReference type="ARBA" id="ARBA00003878"/>
    </source>
</evidence>
<gene>
    <name evidence="16" type="primary">LOC101575536</name>
</gene>
<evidence type="ECO:0000256" key="3">
    <source>
        <dbReference type="ARBA" id="ARBA00010663"/>
    </source>
</evidence>
<evidence type="ECO:0000259" key="14">
    <source>
        <dbReference type="PROSITE" id="PS50262"/>
    </source>
</evidence>
<keyword evidence="6 13" id="KW-0812">Transmembrane</keyword>
<evidence type="ECO:0000256" key="6">
    <source>
        <dbReference type="ARBA" id="ARBA00022692"/>
    </source>
</evidence>
<dbReference type="InterPro" id="IPR004072">
    <property type="entry name" value="Vmron_rcpt_1"/>
</dbReference>
<dbReference type="PANTHER" id="PTHR24062">
    <property type="entry name" value="VOMERONASAL TYPE-1 RECEPTOR"/>
    <property type="match status" value="1"/>
</dbReference>
<proteinExistence type="inferred from homology"/>
<dbReference type="Proteomes" id="UP000515203">
    <property type="component" value="Unplaced"/>
</dbReference>
<name>A0A6P3FFD9_OCTDE</name>
<dbReference type="GO" id="GO:0016503">
    <property type="term" value="F:pheromone receptor activity"/>
    <property type="evidence" value="ECO:0007669"/>
    <property type="project" value="InterPro"/>
</dbReference>
<keyword evidence="9 13" id="KW-0472">Membrane</keyword>
<feature type="transmembrane region" description="Helical" evidence="13">
    <location>
        <begin position="235"/>
        <end position="258"/>
    </location>
</feature>
<evidence type="ECO:0000313" key="15">
    <source>
        <dbReference type="Proteomes" id="UP000515203"/>
    </source>
</evidence>
<protein>
    <recommendedName>
        <fullName evidence="13">Vomeronasal type-1 receptor</fullName>
    </recommendedName>
</protein>
<keyword evidence="5 13" id="KW-0589">Pheromone response</keyword>
<evidence type="ECO:0000256" key="10">
    <source>
        <dbReference type="ARBA" id="ARBA00023170"/>
    </source>
</evidence>
<evidence type="ECO:0000256" key="13">
    <source>
        <dbReference type="RuleBase" id="RU364061"/>
    </source>
</evidence>
<dbReference type="GO" id="GO:0019236">
    <property type="term" value="P:response to pheromone"/>
    <property type="evidence" value="ECO:0007669"/>
    <property type="project" value="UniProtKB-KW"/>
</dbReference>
<dbReference type="InterPro" id="IPR017452">
    <property type="entry name" value="GPCR_Rhodpsn_7TM"/>
</dbReference>
<evidence type="ECO:0000256" key="8">
    <source>
        <dbReference type="ARBA" id="ARBA00023040"/>
    </source>
</evidence>
<comment type="subcellular location">
    <subcellularLocation>
        <location evidence="2 13">Cell membrane</location>
        <topology evidence="2 13">Multi-pass membrane protein</topology>
    </subcellularLocation>
</comment>
<dbReference type="GO" id="GO:0007606">
    <property type="term" value="P:sensory perception of chemical stimulus"/>
    <property type="evidence" value="ECO:0007669"/>
    <property type="project" value="UniProtKB-ARBA"/>
</dbReference>